<organism evidence="1 2">
    <name type="scientific">Amycolatopsis antarctica</name>
    <dbReference type="NCBI Taxonomy" id="1854586"/>
    <lineage>
        <taxon>Bacteria</taxon>
        <taxon>Bacillati</taxon>
        <taxon>Actinomycetota</taxon>
        <taxon>Actinomycetes</taxon>
        <taxon>Pseudonocardiales</taxon>
        <taxon>Pseudonocardiaceae</taxon>
        <taxon>Amycolatopsis</taxon>
    </lineage>
</organism>
<dbReference type="AlphaFoldDB" id="A0A263CXV5"/>
<name>A0A263CXV5_9PSEU</name>
<sequence>MDTTEGPLEDWFLLMDPEWRPSSADEEPPAESVVGLWPVTEGAIGKFRPNPDYVPFDANSPSDPLDAVLRLARLGRAETWHLQLMLRDTLCDVAMRDEDNALVASSPDEVPCAVVATAHQHRARIKAPGWRRVDLIGLAELLSDGVDVLFNPGAATSVRLTGDFVRETTLLEDGDFGAPDDIEGIEELRILRWEPGVPATPDLGGRAE</sequence>
<evidence type="ECO:0000313" key="1">
    <source>
        <dbReference type="EMBL" id="OZM70819.1"/>
    </source>
</evidence>
<evidence type="ECO:0000313" key="2">
    <source>
        <dbReference type="Proteomes" id="UP000242444"/>
    </source>
</evidence>
<keyword evidence="2" id="KW-1185">Reference proteome</keyword>
<dbReference type="NCBIfam" id="NF033532">
    <property type="entry name" value="lone7para_assoc"/>
    <property type="match status" value="1"/>
</dbReference>
<reference evidence="1 2" key="1">
    <citation type="submission" date="2017-07" db="EMBL/GenBank/DDBJ databases">
        <title>Amycolatopsis antarcticus sp. nov., isolated from the surface of an Antarcticus brown macroalga.</title>
        <authorList>
            <person name="Wang J."/>
            <person name="Leiva S."/>
            <person name="Huang J."/>
            <person name="Huang Y."/>
        </authorList>
    </citation>
    <scope>NUCLEOTIDE SEQUENCE [LARGE SCALE GENOMIC DNA]</scope>
    <source>
        <strain evidence="1 2">AU-G6</strain>
    </source>
</reference>
<dbReference type="InParanoid" id="A0A263CXV5"/>
<proteinExistence type="predicted"/>
<dbReference type="EMBL" id="NKYE01000017">
    <property type="protein sequence ID" value="OZM70819.1"/>
    <property type="molecule type" value="Genomic_DNA"/>
</dbReference>
<dbReference type="InterPro" id="IPR047659">
    <property type="entry name" value="T7SS_assoc"/>
</dbReference>
<comment type="caution">
    <text evidence="1">The sequence shown here is derived from an EMBL/GenBank/DDBJ whole genome shotgun (WGS) entry which is preliminary data.</text>
</comment>
<evidence type="ECO:0008006" key="3">
    <source>
        <dbReference type="Google" id="ProtNLM"/>
    </source>
</evidence>
<protein>
    <recommendedName>
        <fullName evidence="3">Type VII secretion system-associated protein</fullName>
    </recommendedName>
</protein>
<dbReference type="Proteomes" id="UP000242444">
    <property type="component" value="Unassembled WGS sequence"/>
</dbReference>
<gene>
    <name evidence="1" type="ORF">CFN78_23150</name>
</gene>
<accession>A0A263CXV5</accession>